<dbReference type="PROSITE" id="PS50297">
    <property type="entry name" value="ANK_REP_REGION"/>
    <property type="match status" value="1"/>
</dbReference>
<dbReference type="EMBL" id="AZGY01000015">
    <property type="protein sequence ID" value="KZZ92543.1"/>
    <property type="molecule type" value="Genomic_DNA"/>
</dbReference>
<dbReference type="PANTHER" id="PTHR24198:SF194">
    <property type="entry name" value="INVERSIN-A"/>
    <property type="match status" value="1"/>
</dbReference>
<dbReference type="SUPFAM" id="SSF48403">
    <property type="entry name" value="Ankyrin repeat"/>
    <property type="match status" value="1"/>
</dbReference>
<dbReference type="Gene3D" id="1.25.40.20">
    <property type="entry name" value="Ankyrin repeat-containing domain"/>
    <property type="match status" value="1"/>
</dbReference>
<evidence type="ECO:0000313" key="5">
    <source>
        <dbReference type="Proteomes" id="UP000078544"/>
    </source>
</evidence>
<dbReference type="SMART" id="SM00248">
    <property type="entry name" value="ANK"/>
    <property type="match status" value="6"/>
</dbReference>
<dbReference type="STRING" id="1081109.A0A162IF65"/>
<keyword evidence="1" id="KW-0677">Repeat</keyword>
<comment type="caution">
    <text evidence="4">The sequence shown here is derived from an EMBL/GenBank/DDBJ whole genome shotgun (WGS) entry which is preliminary data.</text>
</comment>
<reference evidence="4 5" key="1">
    <citation type="journal article" date="2016" name="Genome Biol. Evol.">
        <title>Divergent and convergent evolution of fungal pathogenicity.</title>
        <authorList>
            <person name="Shang Y."/>
            <person name="Xiao G."/>
            <person name="Zheng P."/>
            <person name="Cen K."/>
            <person name="Zhan S."/>
            <person name="Wang C."/>
        </authorList>
    </citation>
    <scope>NUCLEOTIDE SEQUENCE [LARGE SCALE GENOMIC DNA]</scope>
    <source>
        <strain evidence="4 5">RCEF 2490</strain>
    </source>
</reference>
<keyword evidence="2 3" id="KW-0040">ANK repeat</keyword>
<sequence length="487" mass="53823">MRFGSSLRLRRVPAWAESYIDYNRLNVLVDAQSPIQVSRILDKAAVKYTTAKVTSVSTNFKNARKEGPGYQQRLLFSIAATEAVWVRPHFELFLREIIGYLHRDDAGELEQALRRQFPNSDEAQSALVCLIHVATVYRSSSYQGNILKRLRSTPARWSSLAPSDYLQRIIQHVGRADPLLDSPAARTFGQILELLQSTQIHLLQGENTLGRLPLHYAAILGLSGVCRKILAVGQESAAASPQSNLLIARDKPGLTPSAYAVRRGHTSVVAILLAVYEPPNCPMESHSMDTRDFLNTAIASRYLDIARLLIDKGLGVLFVGKSDRTMLHTVAEQGCAEMVKDIIALGVDVNVWEKVRGWTALTTASVQGHYAIVEVLVESGARARVPDHRGWLAKDYAAYRGHMRVVEAIKFDGSSRLQPKPGRRLGAVNILPERSPSESVIFVHLGTLDLSKMMTSPVDMTPYRKCVSPLQVHDTSLELSISLAGSN</sequence>
<dbReference type="PANTHER" id="PTHR24198">
    <property type="entry name" value="ANKYRIN REPEAT AND PROTEIN KINASE DOMAIN-CONTAINING PROTEIN"/>
    <property type="match status" value="1"/>
</dbReference>
<name>A0A162IF65_9HYPO</name>
<dbReference type="InterPro" id="IPR036770">
    <property type="entry name" value="Ankyrin_rpt-contain_sf"/>
</dbReference>
<dbReference type="Pfam" id="PF12796">
    <property type="entry name" value="Ank_2"/>
    <property type="match status" value="1"/>
</dbReference>
<evidence type="ECO:0000256" key="2">
    <source>
        <dbReference type="ARBA" id="ARBA00023043"/>
    </source>
</evidence>
<evidence type="ECO:0000256" key="3">
    <source>
        <dbReference type="PROSITE-ProRule" id="PRU00023"/>
    </source>
</evidence>
<dbReference type="AlphaFoldDB" id="A0A162IF65"/>
<feature type="repeat" description="ANK" evidence="3">
    <location>
        <begin position="322"/>
        <end position="354"/>
    </location>
</feature>
<accession>A0A162IF65</accession>
<protein>
    <submittedName>
        <fullName evidence="4">Ankyrin repeat-containing domain protein</fullName>
    </submittedName>
</protein>
<evidence type="ECO:0000313" key="4">
    <source>
        <dbReference type="EMBL" id="KZZ92543.1"/>
    </source>
</evidence>
<dbReference type="InterPro" id="IPR002110">
    <property type="entry name" value="Ankyrin_rpt"/>
</dbReference>
<proteinExistence type="predicted"/>
<evidence type="ECO:0000256" key="1">
    <source>
        <dbReference type="ARBA" id="ARBA00022737"/>
    </source>
</evidence>
<keyword evidence="5" id="KW-1185">Reference proteome</keyword>
<organism evidence="4 5">
    <name type="scientific">Moelleriella libera RCEF 2490</name>
    <dbReference type="NCBI Taxonomy" id="1081109"/>
    <lineage>
        <taxon>Eukaryota</taxon>
        <taxon>Fungi</taxon>
        <taxon>Dikarya</taxon>
        <taxon>Ascomycota</taxon>
        <taxon>Pezizomycotina</taxon>
        <taxon>Sordariomycetes</taxon>
        <taxon>Hypocreomycetidae</taxon>
        <taxon>Hypocreales</taxon>
        <taxon>Clavicipitaceae</taxon>
        <taxon>Moelleriella</taxon>
    </lineage>
</organism>
<gene>
    <name evidence="4" type="ORF">AAL_06169</name>
</gene>
<dbReference type="OrthoDB" id="197419at2759"/>
<feature type="repeat" description="ANK" evidence="3">
    <location>
        <begin position="356"/>
        <end position="388"/>
    </location>
</feature>
<dbReference type="PROSITE" id="PS50088">
    <property type="entry name" value="ANK_REPEAT"/>
    <property type="match status" value="2"/>
</dbReference>
<dbReference type="Proteomes" id="UP000078544">
    <property type="component" value="Unassembled WGS sequence"/>
</dbReference>